<proteinExistence type="predicted"/>
<gene>
    <name evidence="2" type="ORF">DFH08DRAFT_953211</name>
</gene>
<name>A0AAD7AG80_9AGAR</name>
<accession>A0AAD7AG80</accession>
<dbReference type="Proteomes" id="UP001218218">
    <property type="component" value="Unassembled WGS sequence"/>
</dbReference>
<evidence type="ECO:0000313" key="2">
    <source>
        <dbReference type="EMBL" id="KAJ7358011.1"/>
    </source>
</evidence>
<evidence type="ECO:0000256" key="1">
    <source>
        <dbReference type="SAM" id="MobiDB-lite"/>
    </source>
</evidence>
<protein>
    <submittedName>
        <fullName evidence="2">Uncharacterized protein</fullName>
    </submittedName>
</protein>
<evidence type="ECO:0000313" key="3">
    <source>
        <dbReference type="Proteomes" id="UP001218218"/>
    </source>
</evidence>
<comment type="caution">
    <text evidence="2">The sequence shown here is derived from an EMBL/GenBank/DDBJ whole genome shotgun (WGS) entry which is preliminary data.</text>
</comment>
<organism evidence="2 3">
    <name type="scientific">Mycena albidolilacea</name>
    <dbReference type="NCBI Taxonomy" id="1033008"/>
    <lineage>
        <taxon>Eukaryota</taxon>
        <taxon>Fungi</taxon>
        <taxon>Dikarya</taxon>
        <taxon>Basidiomycota</taxon>
        <taxon>Agaricomycotina</taxon>
        <taxon>Agaricomycetes</taxon>
        <taxon>Agaricomycetidae</taxon>
        <taxon>Agaricales</taxon>
        <taxon>Marasmiineae</taxon>
        <taxon>Mycenaceae</taxon>
        <taxon>Mycena</taxon>
    </lineage>
</organism>
<reference evidence="2" key="1">
    <citation type="submission" date="2023-03" db="EMBL/GenBank/DDBJ databases">
        <title>Massive genome expansion in bonnet fungi (Mycena s.s.) driven by repeated elements and novel gene families across ecological guilds.</title>
        <authorList>
            <consortium name="Lawrence Berkeley National Laboratory"/>
            <person name="Harder C.B."/>
            <person name="Miyauchi S."/>
            <person name="Viragh M."/>
            <person name="Kuo A."/>
            <person name="Thoen E."/>
            <person name="Andreopoulos B."/>
            <person name="Lu D."/>
            <person name="Skrede I."/>
            <person name="Drula E."/>
            <person name="Henrissat B."/>
            <person name="Morin E."/>
            <person name="Kohler A."/>
            <person name="Barry K."/>
            <person name="LaButti K."/>
            <person name="Morin E."/>
            <person name="Salamov A."/>
            <person name="Lipzen A."/>
            <person name="Mereny Z."/>
            <person name="Hegedus B."/>
            <person name="Baldrian P."/>
            <person name="Stursova M."/>
            <person name="Weitz H."/>
            <person name="Taylor A."/>
            <person name="Grigoriev I.V."/>
            <person name="Nagy L.G."/>
            <person name="Martin F."/>
            <person name="Kauserud H."/>
        </authorList>
    </citation>
    <scope>NUCLEOTIDE SEQUENCE</scope>
    <source>
        <strain evidence="2">CBHHK002</strain>
    </source>
</reference>
<sequence length="129" mass="15081">MRSTLGDLTWARTWAKAPRYAEEIGLVEEEMRHVLHFLRWRRDWWHARAELRMQVDVDLHEGQAAYVRKQAGYMHGLRERFKKDYATMMSDDNDASDGVQELRPDSSTLGAVEAATPPQTELEQELVHE</sequence>
<keyword evidence="3" id="KW-1185">Reference proteome</keyword>
<feature type="region of interest" description="Disordered" evidence="1">
    <location>
        <begin position="88"/>
        <end position="129"/>
    </location>
</feature>
<dbReference type="AlphaFoldDB" id="A0AAD7AG80"/>
<dbReference type="EMBL" id="JARIHO010000007">
    <property type="protein sequence ID" value="KAJ7358011.1"/>
    <property type="molecule type" value="Genomic_DNA"/>
</dbReference>